<keyword evidence="4" id="KW-1185">Reference proteome</keyword>
<dbReference type="Proteomes" id="UP000276133">
    <property type="component" value="Unassembled WGS sequence"/>
</dbReference>
<dbReference type="AlphaFoldDB" id="A0A3M7SA19"/>
<protein>
    <submittedName>
        <fullName evidence="3">Nucleic-acid-binding from mobile element jockey-like</fullName>
    </submittedName>
</protein>
<gene>
    <name evidence="3" type="ORF">BpHYR1_029928</name>
</gene>
<dbReference type="EMBL" id="REGN01001775">
    <property type="protein sequence ID" value="RNA32644.1"/>
    <property type="molecule type" value="Genomic_DNA"/>
</dbReference>
<keyword evidence="1" id="KW-0479">Metal-binding</keyword>
<reference evidence="3 4" key="1">
    <citation type="journal article" date="2018" name="Sci. Rep.">
        <title>Genomic signatures of local adaptation to the degree of environmental predictability in rotifers.</title>
        <authorList>
            <person name="Franch-Gras L."/>
            <person name="Hahn C."/>
            <person name="Garcia-Roger E.M."/>
            <person name="Carmona M.J."/>
            <person name="Serra M."/>
            <person name="Gomez A."/>
        </authorList>
    </citation>
    <scope>NUCLEOTIDE SEQUENCE [LARGE SCALE GENOMIC DNA]</scope>
    <source>
        <strain evidence="3">HYR1</strain>
    </source>
</reference>
<dbReference type="SUPFAM" id="SSF57756">
    <property type="entry name" value="Retrovirus zinc finger-like domains"/>
    <property type="match status" value="1"/>
</dbReference>
<name>A0A3M7SA19_BRAPC</name>
<dbReference type="PROSITE" id="PS50158">
    <property type="entry name" value="ZF_CCHC"/>
    <property type="match status" value="1"/>
</dbReference>
<sequence length="224" mass="25925">MLRITKKSTNQPQNIIKAIINDSDTYNSITKDKKIKIGHSIIRVAPWKFDIRPDQCFHCQRFGHFLANCPEKGKKPTCLRCSGKHIHTNCTINDPKKYKCINCGEAHAACSKSCEVLIKEVERKKSIFEKKVKTNTQKFTRVESANHTNNNIQTKNLIFFIVDILKEFNNIHESIYEKPNIIAKIVSTHFGPSYGKDIEEQLIREAAEEDFEDSMDFYDRDQDV</sequence>
<dbReference type="Gene3D" id="4.10.60.10">
    <property type="entry name" value="Zinc finger, CCHC-type"/>
    <property type="match status" value="1"/>
</dbReference>
<organism evidence="3 4">
    <name type="scientific">Brachionus plicatilis</name>
    <name type="common">Marine rotifer</name>
    <name type="synonym">Brachionus muelleri</name>
    <dbReference type="NCBI Taxonomy" id="10195"/>
    <lineage>
        <taxon>Eukaryota</taxon>
        <taxon>Metazoa</taxon>
        <taxon>Spiralia</taxon>
        <taxon>Gnathifera</taxon>
        <taxon>Rotifera</taxon>
        <taxon>Eurotatoria</taxon>
        <taxon>Monogononta</taxon>
        <taxon>Pseudotrocha</taxon>
        <taxon>Ploima</taxon>
        <taxon>Brachionidae</taxon>
        <taxon>Brachionus</taxon>
    </lineage>
</organism>
<dbReference type="InterPro" id="IPR001878">
    <property type="entry name" value="Znf_CCHC"/>
</dbReference>
<keyword evidence="1" id="KW-0862">Zinc</keyword>
<evidence type="ECO:0000256" key="1">
    <source>
        <dbReference type="PROSITE-ProRule" id="PRU00047"/>
    </source>
</evidence>
<evidence type="ECO:0000259" key="2">
    <source>
        <dbReference type="PROSITE" id="PS50158"/>
    </source>
</evidence>
<dbReference type="OrthoDB" id="4230923at2759"/>
<evidence type="ECO:0000313" key="3">
    <source>
        <dbReference type="EMBL" id="RNA32644.1"/>
    </source>
</evidence>
<proteinExistence type="predicted"/>
<accession>A0A3M7SA19</accession>
<dbReference type="GO" id="GO:0008270">
    <property type="term" value="F:zinc ion binding"/>
    <property type="evidence" value="ECO:0007669"/>
    <property type="project" value="UniProtKB-KW"/>
</dbReference>
<keyword evidence="1" id="KW-0863">Zinc-finger</keyword>
<comment type="caution">
    <text evidence="3">The sequence shown here is derived from an EMBL/GenBank/DDBJ whole genome shotgun (WGS) entry which is preliminary data.</text>
</comment>
<evidence type="ECO:0000313" key="4">
    <source>
        <dbReference type="Proteomes" id="UP000276133"/>
    </source>
</evidence>
<dbReference type="InterPro" id="IPR036875">
    <property type="entry name" value="Znf_CCHC_sf"/>
</dbReference>
<dbReference type="GO" id="GO:0003676">
    <property type="term" value="F:nucleic acid binding"/>
    <property type="evidence" value="ECO:0007669"/>
    <property type="project" value="InterPro"/>
</dbReference>
<feature type="domain" description="CCHC-type" evidence="2">
    <location>
        <begin position="56"/>
        <end position="71"/>
    </location>
</feature>